<dbReference type="InterPro" id="IPR014991">
    <property type="entry name" value="DUF1840"/>
</dbReference>
<gene>
    <name evidence="2" type="ORF">ACFFJH_12160</name>
</gene>
<accession>A0ABV6IFG7</accession>
<evidence type="ECO:0000313" key="2">
    <source>
        <dbReference type="EMBL" id="MFC0350567.1"/>
    </source>
</evidence>
<name>A0ABV6IFG7_9BURK</name>
<protein>
    <submittedName>
        <fullName evidence="2">DUF1840 domain-containing protein</fullName>
    </submittedName>
</protein>
<proteinExistence type="predicted"/>
<dbReference type="RefSeq" id="WP_390212976.1">
    <property type="nucleotide sequence ID" value="NZ_JBHLXJ010000013.1"/>
</dbReference>
<evidence type="ECO:0000256" key="1">
    <source>
        <dbReference type="SAM" id="MobiDB-lite"/>
    </source>
</evidence>
<dbReference type="Proteomes" id="UP001589844">
    <property type="component" value="Unassembled WGS sequence"/>
</dbReference>
<organism evidence="2 3">
    <name type="scientific">Undibacterium danionis</name>
    <dbReference type="NCBI Taxonomy" id="1812100"/>
    <lineage>
        <taxon>Bacteria</taxon>
        <taxon>Pseudomonadati</taxon>
        <taxon>Pseudomonadota</taxon>
        <taxon>Betaproteobacteria</taxon>
        <taxon>Burkholderiales</taxon>
        <taxon>Oxalobacteraceae</taxon>
        <taxon>Undibacterium</taxon>
    </lineage>
</organism>
<sequence>MLVSFQSTATAEITMYKAHIVEVLELLGKNVDRGVITVAEMAKAIEKIEALIEADKKQRQLQESKESTENSYADEDLDDAEKKKKKDTVTLSARLFPFLDMLKIAHKKQKDILWGV</sequence>
<feature type="compositionally biased region" description="Basic and acidic residues" evidence="1">
    <location>
        <begin position="58"/>
        <end position="68"/>
    </location>
</feature>
<feature type="region of interest" description="Disordered" evidence="1">
    <location>
        <begin position="58"/>
        <end position="86"/>
    </location>
</feature>
<keyword evidence="3" id="KW-1185">Reference proteome</keyword>
<comment type="caution">
    <text evidence="2">The sequence shown here is derived from an EMBL/GenBank/DDBJ whole genome shotgun (WGS) entry which is preliminary data.</text>
</comment>
<reference evidence="2 3" key="1">
    <citation type="submission" date="2024-09" db="EMBL/GenBank/DDBJ databases">
        <authorList>
            <person name="Sun Q."/>
            <person name="Mori K."/>
        </authorList>
    </citation>
    <scope>NUCLEOTIDE SEQUENCE [LARGE SCALE GENOMIC DNA]</scope>
    <source>
        <strain evidence="2 3">CCM 8677</strain>
    </source>
</reference>
<dbReference type="EMBL" id="JBHLXJ010000013">
    <property type="protein sequence ID" value="MFC0350567.1"/>
    <property type="molecule type" value="Genomic_DNA"/>
</dbReference>
<dbReference type="Pfam" id="PF08895">
    <property type="entry name" value="DUF1840"/>
    <property type="match status" value="1"/>
</dbReference>
<evidence type="ECO:0000313" key="3">
    <source>
        <dbReference type="Proteomes" id="UP001589844"/>
    </source>
</evidence>